<dbReference type="Proteomes" id="UP000053647">
    <property type="component" value="Unassembled WGS sequence"/>
</dbReference>
<dbReference type="OrthoDB" id="9451547at2759"/>
<evidence type="ECO:0000313" key="3">
    <source>
        <dbReference type="Proteomes" id="UP000053647"/>
    </source>
</evidence>
<sequence>MIPLLLAFSSLAQLVEAASTNATSECSAPPDATSCDYRSVWSILASCGLTVLICAWNVTYPNIISAESRYTVPLYRAALGLSALLTPELTITRAYSEWRYAGQIQRDFLRNASDPHWTRTHSFFALMGGLVVQDGAQRKPLRMRHDLRYLRNGTIIQSEITKKEISDRSKSDGLGNALLVLELSWFILQVVARGANHLAITLLEIDTLALATISLPLFFFWWSKPMAPECPHVFYKRSYNGQELPTPLLGPTVPINRKSQWSFEIVFGGLGTVEGLGEVDEKSTGLALSVVWIIFGALHLIAWDFQFPS</sequence>
<organism evidence="2 3">
    <name type="scientific">Paxillus involutus ATCC 200175</name>
    <dbReference type="NCBI Taxonomy" id="664439"/>
    <lineage>
        <taxon>Eukaryota</taxon>
        <taxon>Fungi</taxon>
        <taxon>Dikarya</taxon>
        <taxon>Basidiomycota</taxon>
        <taxon>Agaricomycotina</taxon>
        <taxon>Agaricomycetes</taxon>
        <taxon>Agaricomycetidae</taxon>
        <taxon>Boletales</taxon>
        <taxon>Paxilineae</taxon>
        <taxon>Paxillaceae</taxon>
        <taxon>Paxillus</taxon>
    </lineage>
</organism>
<name>A0A0C9TEH2_PAXIN</name>
<dbReference type="HOGENOM" id="CLU_022883_3_1_1"/>
<keyword evidence="3" id="KW-1185">Reference proteome</keyword>
<evidence type="ECO:0000313" key="2">
    <source>
        <dbReference type="EMBL" id="KIJ13995.1"/>
    </source>
</evidence>
<dbReference type="PANTHER" id="PTHR35043">
    <property type="entry name" value="TRANSCRIPTION FACTOR DOMAIN-CONTAINING PROTEIN"/>
    <property type="match status" value="1"/>
</dbReference>
<accession>A0A0C9TEH2</accession>
<protein>
    <submittedName>
        <fullName evidence="2">Unplaced genomic scaffold PAXINscaffold_24, whole genome shotgun sequence</fullName>
    </submittedName>
</protein>
<dbReference type="AlphaFoldDB" id="A0A0C9TEH2"/>
<feature type="chain" id="PRO_5002220430" evidence="1">
    <location>
        <begin position="18"/>
        <end position="309"/>
    </location>
</feature>
<keyword evidence="1" id="KW-0732">Signal</keyword>
<feature type="signal peptide" evidence="1">
    <location>
        <begin position="1"/>
        <end position="17"/>
    </location>
</feature>
<reference evidence="3" key="2">
    <citation type="submission" date="2015-01" db="EMBL/GenBank/DDBJ databases">
        <title>Evolutionary Origins and Diversification of the Mycorrhizal Mutualists.</title>
        <authorList>
            <consortium name="DOE Joint Genome Institute"/>
            <consortium name="Mycorrhizal Genomics Consortium"/>
            <person name="Kohler A."/>
            <person name="Kuo A."/>
            <person name="Nagy L.G."/>
            <person name="Floudas D."/>
            <person name="Copeland A."/>
            <person name="Barry K.W."/>
            <person name="Cichocki N."/>
            <person name="Veneault-Fourrey C."/>
            <person name="LaButti K."/>
            <person name="Lindquist E.A."/>
            <person name="Lipzen A."/>
            <person name="Lundell T."/>
            <person name="Morin E."/>
            <person name="Murat C."/>
            <person name="Riley R."/>
            <person name="Ohm R."/>
            <person name="Sun H."/>
            <person name="Tunlid A."/>
            <person name="Henrissat B."/>
            <person name="Grigoriev I.V."/>
            <person name="Hibbett D.S."/>
            <person name="Martin F."/>
        </authorList>
    </citation>
    <scope>NUCLEOTIDE SEQUENCE [LARGE SCALE GENOMIC DNA]</scope>
    <source>
        <strain evidence="3">ATCC 200175</strain>
    </source>
</reference>
<dbReference type="EMBL" id="KN819346">
    <property type="protein sequence ID" value="KIJ13995.1"/>
    <property type="molecule type" value="Genomic_DNA"/>
</dbReference>
<dbReference type="PANTHER" id="PTHR35043:SF7">
    <property type="entry name" value="TRANSCRIPTION FACTOR DOMAIN-CONTAINING PROTEIN"/>
    <property type="match status" value="1"/>
</dbReference>
<evidence type="ECO:0000256" key="1">
    <source>
        <dbReference type="SAM" id="SignalP"/>
    </source>
</evidence>
<gene>
    <name evidence="2" type="ORF">PAXINDRAFT_169966</name>
</gene>
<proteinExistence type="predicted"/>
<reference evidence="2 3" key="1">
    <citation type="submission" date="2014-06" db="EMBL/GenBank/DDBJ databases">
        <authorList>
            <consortium name="DOE Joint Genome Institute"/>
            <person name="Kuo A."/>
            <person name="Kohler A."/>
            <person name="Nagy L.G."/>
            <person name="Floudas D."/>
            <person name="Copeland A."/>
            <person name="Barry K.W."/>
            <person name="Cichocki N."/>
            <person name="Veneault-Fourrey C."/>
            <person name="LaButti K."/>
            <person name="Lindquist E.A."/>
            <person name="Lipzen A."/>
            <person name="Lundell T."/>
            <person name="Morin E."/>
            <person name="Murat C."/>
            <person name="Sun H."/>
            <person name="Tunlid A."/>
            <person name="Henrissat B."/>
            <person name="Grigoriev I.V."/>
            <person name="Hibbett D.S."/>
            <person name="Martin F."/>
            <person name="Nordberg H.P."/>
            <person name="Cantor M.N."/>
            <person name="Hua S.X."/>
        </authorList>
    </citation>
    <scope>NUCLEOTIDE SEQUENCE [LARGE SCALE GENOMIC DNA]</scope>
    <source>
        <strain evidence="2 3">ATCC 200175</strain>
    </source>
</reference>